<dbReference type="InterPro" id="IPR021958">
    <property type="entry name" value="DUF3575"/>
</dbReference>
<proteinExistence type="predicted"/>
<dbReference type="RefSeq" id="WP_394341864.1">
    <property type="nucleotide sequence ID" value="NZ_FOUM01000004.1"/>
</dbReference>
<dbReference type="EMBL" id="FOUM01000004">
    <property type="protein sequence ID" value="SFM36686.1"/>
    <property type="molecule type" value="Genomic_DNA"/>
</dbReference>
<evidence type="ECO:0008006" key="3">
    <source>
        <dbReference type="Google" id="ProtNLM"/>
    </source>
</evidence>
<name>A0A1I4QA61_9BACE</name>
<gene>
    <name evidence="1" type="ORF">SAMN05216250_10418</name>
</gene>
<evidence type="ECO:0000313" key="1">
    <source>
        <dbReference type="EMBL" id="SFM36686.1"/>
    </source>
</evidence>
<reference evidence="1 2" key="1">
    <citation type="submission" date="2016-10" db="EMBL/GenBank/DDBJ databases">
        <authorList>
            <person name="de Groot N.N."/>
        </authorList>
    </citation>
    <scope>NUCLEOTIDE SEQUENCE [LARGE SCALE GENOMIC DNA]</scope>
    <source>
        <strain evidence="1 2">NLAE-zl-C202</strain>
    </source>
</reference>
<evidence type="ECO:0000313" key="2">
    <source>
        <dbReference type="Proteomes" id="UP000183766"/>
    </source>
</evidence>
<dbReference type="AlphaFoldDB" id="A0A1I4QA61"/>
<protein>
    <recommendedName>
        <fullName evidence="3">DUF3575 domain-containing protein</fullName>
    </recommendedName>
</protein>
<dbReference type="Pfam" id="PF12099">
    <property type="entry name" value="DUF3575"/>
    <property type="match status" value="1"/>
</dbReference>
<accession>A0A1I4QA61</accession>
<sequence length="432" mass="48780">MRFFLFFCFLSCSIWKMDAAVYGSDTLRCRICFPVGSSVVDLSYGENGSRLDAFVAGIHARQATAVLCRLSLHSGASPEGGLTFNRRLSDKRLASFRSILQERLFLPDSVFTTVSLGEDWEGLTSLVEESDMPCREEVLRILRNTPVWVTRNGVVVDSRKRQLMNLRGGQAWRYMHAHFFPELRNTSVVECEFAPVGMEKELAPPVGATEGQPADTVIVRDTVERVIVFRDTVQLPVPVAGPSKPFYMALKTNLVYDALLVPNIGVEFALGKGWTLGGNWMYGWWKNDKRHRYWRLYGGEVNLRKYFGQRAADKPLTGHHIGVYGQLLTYDFEFGGRGYMGGRPGGTLWDKAHYGVGFEYGYSLPVARRLNLDFSLGLGYLGGTCYEYVPVDACYVWERTRIRHWVGPTKAEISLVWLLGRGNYNEKKGGKQ</sequence>
<organism evidence="1 2">
    <name type="scientific">Bacteroides xylanisolvens</name>
    <dbReference type="NCBI Taxonomy" id="371601"/>
    <lineage>
        <taxon>Bacteria</taxon>
        <taxon>Pseudomonadati</taxon>
        <taxon>Bacteroidota</taxon>
        <taxon>Bacteroidia</taxon>
        <taxon>Bacteroidales</taxon>
        <taxon>Bacteroidaceae</taxon>
        <taxon>Bacteroides</taxon>
    </lineage>
</organism>
<dbReference type="Proteomes" id="UP000183766">
    <property type="component" value="Unassembled WGS sequence"/>
</dbReference>